<gene>
    <name evidence="2" type="ORF">GDO81_022884</name>
</gene>
<proteinExistence type="predicted"/>
<name>A0AAV6ZAF8_ENGPU</name>
<keyword evidence="3" id="KW-1185">Reference proteome</keyword>
<accession>A0AAV6ZAF8</accession>
<evidence type="ECO:0000256" key="1">
    <source>
        <dbReference type="SAM" id="SignalP"/>
    </source>
</evidence>
<organism evidence="2 3">
    <name type="scientific">Engystomops pustulosus</name>
    <name type="common">Tungara frog</name>
    <name type="synonym">Physalaemus pustulosus</name>
    <dbReference type="NCBI Taxonomy" id="76066"/>
    <lineage>
        <taxon>Eukaryota</taxon>
        <taxon>Metazoa</taxon>
        <taxon>Chordata</taxon>
        <taxon>Craniata</taxon>
        <taxon>Vertebrata</taxon>
        <taxon>Euteleostomi</taxon>
        <taxon>Amphibia</taxon>
        <taxon>Batrachia</taxon>
        <taxon>Anura</taxon>
        <taxon>Neobatrachia</taxon>
        <taxon>Hyloidea</taxon>
        <taxon>Leptodactylidae</taxon>
        <taxon>Leiuperinae</taxon>
        <taxon>Engystomops</taxon>
    </lineage>
</organism>
<evidence type="ECO:0000313" key="3">
    <source>
        <dbReference type="Proteomes" id="UP000824782"/>
    </source>
</evidence>
<protein>
    <submittedName>
        <fullName evidence="2">Uncharacterized protein</fullName>
    </submittedName>
</protein>
<dbReference type="AlphaFoldDB" id="A0AAV6ZAF8"/>
<dbReference type="InterPro" id="IPR036084">
    <property type="entry name" value="Ser_inhib-like_sf"/>
</dbReference>
<dbReference type="SUPFAM" id="SSF57567">
    <property type="entry name" value="Serine protease inhibitors"/>
    <property type="match status" value="1"/>
</dbReference>
<dbReference type="Proteomes" id="UP000824782">
    <property type="component" value="Unassembled WGS sequence"/>
</dbReference>
<keyword evidence="1" id="KW-0732">Signal</keyword>
<feature type="signal peptide" evidence="1">
    <location>
        <begin position="1"/>
        <end position="23"/>
    </location>
</feature>
<comment type="caution">
    <text evidence="2">The sequence shown here is derived from an EMBL/GenBank/DDBJ whole genome shotgun (WGS) entry which is preliminary data.</text>
</comment>
<reference evidence="2" key="1">
    <citation type="thesis" date="2020" institute="ProQuest LLC" country="789 East Eisenhower Parkway, Ann Arbor, MI, USA">
        <title>Comparative Genomics and Chromosome Evolution.</title>
        <authorList>
            <person name="Mudd A.B."/>
        </authorList>
    </citation>
    <scope>NUCLEOTIDE SEQUENCE</scope>
    <source>
        <strain evidence="2">237g6f4</strain>
        <tissue evidence="2">Blood</tissue>
    </source>
</reference>
<dbReference type="EMBL" id="WNYA01002483">
    <property type="protein sequence ID" value="KAG8544231.1"/>
    <property type="molecule type" value="Genomic_DNA"/>
</dbReference>
<dbReference type="EMBL" id="WNYA01002483">
    <property type="protein sequence ID" value="KAG8544230.1"/>
    <property type="molecule type" value="Genomic_DNA"/>
</dbReference>
<feature type="chain" id="PRO_5044715436" evidence="1">
    <location>
        <begin position="24"/>
        <end position="109"/>
    </location>
</feature>
<sequence length="109" mass="12290">MDFLRRLLLVAVFQCLTFITAEALQYEVTTILRLIDFPCPPKSTYQEAKCTKICQCRYKVCGQKFLAFPSHLCVCDEGLVLGPDGCVPPSECPPFDPILEEVCRILSLK</sequence>
<evidence type="ECO:0000313" key="2">
    <source>
        <dbReference type="EMBL" id="KAG8544230.1"/>
    </source>
</evidence>